<evidence type="ECO:0000256" key="2">
    <source>
        <dbReference type="ARBA" id="ARBA00022490"/>
    </source>
</evidence>
<dbReference type="Gene3D" id="4.10.270.10">
    <property type="entry name" value="Myosin, subunit A"/>
    <property type="match status" value="1"/>
</dbReference>
<dbReference type="GO" id="GO:0000922">
    <property type="term" value="C:spindle pole"/>
    <property type="evidence" value="ECO:0007669"/>
    <property type="project" value="TreeGrafter"/>
</dbReference>
<evidence type="ECO:0000256" key="5">
    <source>
        <dbReference type="SAM" id="MobiDB-lite"/>
    </source>
</evidence>
<dbReference type="SUPFAM" id="SSF47576">
    <property type="entry name" value="Calponin-homology domain, CH-domain"/>
    <property type="match status" value="1"/>
</dbReference>
<dbReference type="InterPro" id="IPR001715">
    <property type="entry name" value="CH_dom"/>
</dbReference>
<keyword evidence="8" id="KW-1185">Reference proteome</keyword>
<dbReference type="InterPro" id="IPR036872">
    <property type="entry name" value="CH_dom_sf"/>
</dbReference>
<dbReference type="CDD" id="cd21223">
    <property type="entry name" value="CH_ASPM_rpt1"/>
    <property type="match status" value="1"/>
</dbReference>
<dbReference type="SMART" id="SM00015">
    <property type="entry name" value="IQ"/>
    <property type="match status" value="9"/>
</dbReference>
<dbReference type="CDD" id="cd23766">
    <property type="entry name" value="IQCG"/>
    <property type="match status" value="1"/>
</dbReference>
<dbReference type="InterPro" id="IPR051185">
    <property type="entry name" value="ASPM"/>
</dbReference>
<evidence type="ECO:0000256" key="4">
    <source>
        <dbReference type="ARBA" id="ARBA00022860"/>
    </source>
</evidence>
<dbReference type="OrthoDB" id="2148418at2759"/>
<dbReference type="Gene3D" id="1.20.5.190">
    <property type="match status" value="3"/>
</dbReference>
<evidence type="ECO:0000256" key="1">
    <source>
        <dbReference type="ARBA" id="ARBA00004496"/>
    </source>
</evidence>
<accession>A0A8J4SLQ3</accession>
<dbReference type="PANTHER" id="PTHR22706">
    <property type="entry name" value="ASSEMBLY FACTOR FOR SPINDLE MICROTUBULES"/>
    <property type="match status" value="1"/>
</dbReference>
<keyword evidence="4" id="KW-0112">Calmodulin-binding</keyword>
<sequence length="1323" mass="149801">MKHPHPICHFFAELQQCALFVNRPANFTSIVLYCFSPHLAPFTLMESTKVRKSWFSASPTVVHLTPTKLALASDCNLSSTVKTARQTSELNCQLVWSTSDENREPMTVTASDVLTLSTFSRRAVVDFGTINYCHDRPEVRYLLLENPLEEDQLVTIQRGLPMEEFSVDWIGSGLVQTPTLALAHTAHQTPYPICHDSQSQTSTLSRCVRGPNGRFLLRITWRPSSPVVLGPLSVPADRSVHHILQFRVNQSYPLQALIIGKLVYSTVDKYGESKRVCPPRPNLCTVTKTYRTPASRIATQDCTFGSQLDLLRSSRPFQPNRQPWSSVSGRDRTTGAAFVNEGIPLLRSFSTLKHTRSSSQPPAHRLTTAAPVPKPDSVRGSNQLSPIPHTPLVPRRSRSVTADCGTPSVIPADRTRSTNTPDLYFLNAAAVGFVSPKLIRSPALKRDPQADPTFVPYSLTSVNRQRCGNLFYPELTHSLSELSERGLTQWLNSVFAPCIAANSALSVPDTSKHMCHPSTVSYAAALDKAIRFLHTSAVIGPGQRLEREVDEGKILPTRELCFRVDRGAQQHLLDHLSNNYAPVWLHLAVDTLTQPSIPHTIPTTTLTEPTVISSINRICAPVPTAGPPLCPVTRDVLHNQHTIKRFLILVWFLDRLKINRLIQYNPCLFRLKSFIKSSSDSLLTFARNFLTGESNLVRHLSNLGVHVEVVQSPLDEYQLTVTNLAVDLRDGVRLVKLAELLLPFMPKPKQLGFHRSADVAPTSLMSLIRFPAISRLQKIHNVGLALKAFEQYGRLCLADGSEIDPRDIVDGHREKSLTLLWCLLLRYQVLALVDLRLLSEEIDRLTLQRGCLATGDVTHLDNKDQDEPTDGVVHVKLLTWACLVCGFYDIKIDNLDESFSDGRALCMLLHHYLPTVMPRGLVRQVTTITAPTEYRSGVLVNSHLARNNHYNLCLFQRKLSYLGDVPVLMEPCSVFDPSRITGLLPPGLILATLAYLASRLVLIPMGREKLTALVTDHAARILQTAWRSRQQRMQAKQLRLLSPCQPQPPSDFLPLTDHGRKSLFGTPASPAMQQFFNSHRLHHKHVVPSIAGTTLDANLVSVQALVRGFLARRRYARWKSRAHSAASLIQRVWRQHLENRRSQAALHIQHVWRGHIARVNFVQQRQWLIQLQTYCRGFLARQLSSELLETVLIRDRAAVIIQAHWHGYRTRQLMTRQHIAAIRIQSWFRGQLQRRKWYIIQQKVILLQRNIRAYLWNKHLMVMHHQALATDQAAIVVQSHWRAYLVRRHLIHEQQAAKCIQRWWRGYACRRRIVRMRELLFGI</sequence>
<dbReference type="Pfam" id="PF00612">
    <property type="entry name" value="IQ"/>
    <property type="match status" value="6"/>
</dbReference>
<dbReference type="Gene3D" id="1.10.418.10">
    <property type="entry name" value="Calponin-like domain"/>
    <property type="match status" value="2"/>
</dbReference>
<dbReference type="PROSITE" id="PS50096">
    <property type="entry name" value="IQ"/>
    <property type="match status" value="7"/>
</dbReference>
<feature type="domain" description="Calponin-homology (CH)" evidence="6">
    <location>
        <begin position="871"/>
        <end position="1001"/>
    </location>
</feature>
<dbReference type="GO" id="GO:0005737">
    <property type="term" value="C:cytoplasm"/>
    <property type="evidence" value="ECO:0007669"/>
    <property type="project" value="UniProtKB-SubCell"/>
</dbReference>
<dbReference type="GO" id="GO:0051295">
    <property type="term" value="P:establishment of meiotic spindle localization"/>
    <property type="evidence" value="ECO:0007669"/>
    <property type="project" value="TreeGrafter"/>
</dbReference>
<dbReference type="GO" id="GO:0005516">
    <property type="term" value="F:calmodulin binding"/>
    <property type="evidence" value="ECO:0007669"/>
    <property type="project" value="UniProtKB-KW"/>
</dbReference>
<evidence type="ECO:0000259" key="6">
    <source>
        <dbReference type="PROSITE" id="PS50021"/>
    </source>
</evidence>
<dbReference type="SUPFAM" id="SSF52540">
    <property type="entry name" value="P-loop containing nucleoside triphosphate hydrolases"/>
    <property type="match status" value="2"/>
</dbReference>
<protein>
    <recommendedName>
        <fullName evidence="6">Calponin-homology (CH) domain-containing protein</fullName>
    </recommendedName>
</protein>
<dbReference type="Proteomes" id="UP000748531">
    <property type="component" value="Unassembled WGS sequence"/>
</dbReference>
<name>A0A8J4SLQ3_9TREM</name>
<dbReference type="PANTHER" id="PTHR22706:SF1">
    <property type="entry name" value="ASSEMBLY FACTOR FOR SPINDLE MICROTUBULES"/>
    <property type="match status" value="1"/>
</dbReference>
<keyword evidence="2" id="KW-0963">Cytoplasm</keyword>
<dbReference type="GO" id="GO:0000278">
    <property type="term" value="P:mitotic cell cycle"/>
    <property type="evidence" value="ECO:0007669"/>
    <property type="project" value="TreeGrafter"/>
</dbReference>
<dbReference type="InterPro" id="IPR027417">
    <property type="entry name" value="P-loop_NTPase"/>
</dbReference>
<evidence type="ECO:0000313" key="8">
    <source>
        <dbReference type="Proteomes" id="UP000748531"/>
    </source>
</evidence>
<dbReference type="CDD" id="cd23767">
    <property type="entry name" value="IQCD"/>
    <property type="match status" value="2"/>
</dbReference>
<dbReference type="EMBL" id="LUCH01005207">
    <property type="protein sequence ID" value="KAF5398265.1"/>
    <property type="molecule type" value="Genomic_DNA"/>
</dbReference>
<keyword evidence="3" id="KW-0677">Repeat</keyword>
<dbReference type="SMART" id="SM00033">
    <property type="entry name" value="CH"/>
    <property type="match status" value="2"/>
</dbReference>
<evidence type="ECO:0000256" key="3">
    <source>
        <dbReference type="ARBA" id="ARBA00022737"/>
    </source>
</evidence>
<dbReference type="GO" id="GO:0007051">
    <property type="term" value="P:spindle organization"/>
    <property type="evidence" value="ECO:0007669"/>
    <property type="project" value="TreeGrafter"/>
</dbReference>
<feature type="compositionally biased region" description="Polar residues" evidence="5">
    <location>
        <begin position="352"/>
        <end position="361"/>
    </location>
</feature>
<dbReference type="InterPro" id="IPR000048">
    <property type="entry name" value="IQ_motif_EF-hand-BS"/>
</dbReference>
<feature type="domain" description="Calponin-homology (CH)" evidence="6">
    <location>
        <begin position="676"/>
        <end position="828"/>
    </location>
</feature>
<feature type="region of interest" description="Disordered" evidence="5">
    <location>
        <begin position="352"/>
        <end position="413"/>
    </location>
</feature>
<reference evidence="7" key="1">
    <citation type="submission" date="2019-05" db="EMBL/GenBank/DDBJ databases">
        <title>Annotation for the trematode Paragonimus heterotremus.</title>
        <authorList>
            <person name="Choi Y.-J."/>
        </authorList>
    </citation>
    <scope>NUCLEOTIDE SEQUENCE</scope>
    <source>
        <strain evidence="7">LC</strain>
    </source>
</reference>
<proteinExistence type="predicted"/>
<gene>
    <name evidence="7" type="ORF">PHET_08667</name>
</gene>
<organism evidence="7 8">
    <name type="scientific">Paragonimus heterotremus</name>
    <dbReference type="NCBI Taxonomy" id="100268"/>
    <lineage>
        <taxon>Eukaryota</taxon>
        <taxon>Metazoa</taxon>
        <taxon>Spiralia</taxon>
        <taxon>Lophotrochozoa</taxon>
        <taxon>Platyhelminthes</taxon>
        <taxon>Trematoda</taxon>
        <taxon>Digenea</taxon>
        <taxon>Plagiorchiida</taxon>
        <taxon>Troglotremata</taxon>
        <taxon>Troglotrematidae</taxon>
        <taxon>Paragonimus</taxon>
    </lineage>
</organism>
<comment type="subcellular location">
    <subcellularLocation>
        <location evidence="1">Cytoplasm</location>
    </subcellularLocation>
</comment>
<evidence type="ECO:0000313" key="7">
    <source>
        <dbReference type="EMBL" id="KAF5398265.1"/>
    </source>
</evidence>
<dbReference type="Pfam" id="PF00307">
    <property type="entry name" value="CH"/>
    <property type="match status" value="1"/>
</dbReference>
<dbReference type="PROSITE" id="PS50021">
    <property type="entry name" value="CH"/>
    <property type="match status" value="2"/>
</dbReference>
<comment type="caution">
    <text evidence="7">The sequence shown here is derived from an EMBL/GenBank/DDBJ whole genome shotgun (WGS) entry which is preliminary data.</text>
</comment>